<keyword evidence="5 6" id="KW-0472">Membrane</keyword>
<dbReference type="Pfam" id="PF10317">
    <property type="entry name" value="7TM_GPCR_Srd"/>
    <property type="match status" value="1"/>
</dbReference>
<proteinExistence type="inferred from homology"/>
<protein>
    <submittedName>
        <fullName evidence="8">Serpentine Receptor, class D (Delta)</fullName>
    </submittedName>
</protein>
<evidence type="ECO:0000256" key="2">
    <source>
        <dbReference type="ARBA" id="ARBA00009166"/>
    </source>
</evidence>
<comment type="similarity">
    <text evidence="2">Belongs to the nematode receptor-like protein srd family.</text>
</comment>
<reference evidence="8" key="1">
    <citation type="submission" date="2016-11" db="UniProtKB">
        <authorList>
            <consortium name="WormBaseParasite"/>
        </authorList>
    </citation>
    <scope>IDENTIFICATION</scope>
</reference>
<dbReference type="GO" id="GO:0016020">
    <property type="term" value="C:membrane"/>
    <property type="evidence" value="ECO:0007669"/>
    <property type="project" value="UniProtKB-SubCell"/>
</dbReference>
<dbReference type="InterPro" id="IPR019421">
    <property type="entry name" value="7TM_GPCR_serpentine_rcpt_Srd"/>
</dbReference>
<evidence type="ECO:0000256" key="5">
    <source>
        <dbReference type="ARBA" id="ARBA00023136"/>
    </source>
</evidence>
<comment type="subcellular location">
    <subcellularLocation>
        <location evidence="1">Membrane</location>
        <topology evidence="1">Multi-pass membrane protein</topology>
    </subcellularLocation>
</comment>
<dbReference type="AlphaFoldDB" id="A0A1I7TN83"/>
<evidence type="ECO:0000256" key="6">
    <source>
        <dbReference type="SAM" id="Phobius"/>
    </source>
</evidence>
<keyword evidence="4 6" id="KW-1133">Transmembrane helix</keyword>
<keyword evidence="3 6" id="KW-0812">Transmembrane</keyword>
<dbReference type="Proteomes" id="UP000095282">
    <property type="component" value="Unplaced"/>
</dbReference>
<keyword evidence="7" id="KW-1185">Reference proteome</keyword>
<dbReference type="InterPro" id="IPR050920">
    <property type="entry name" value="Nematode_rcpt-like_delta"/>
</dbReference>
<accession>A0A1I7TN83</accession>
<name>A0A1I7TN83_9PELO</name>
<dbReference type="SUPFAM" id="SSF81321">
    <property type="entry name" value="Family A G protein-coupled receptor-like"/>
    <property type="match status" value="1"/>
</dbReference>
<dbReference type="eggNOG" id="ENOG502THMN">
    <property type="taxonomic scope" value="Eukaryota"/>
</dbReference>
<dbReference type="WBParaSite" id="Csp11.Scaffold629.g10114.t2">
    <property type="protein sequence ID" value="Csp11.Scaffold629.g10114.t2"/>
    <property type="gene ID" value="Csp11.Scaffold629.g10114"/>
</dbReference>
<evidence type="ECO:0000256" key="1">
    <source>
        <dbReference type="ARBA" id="ARBA00004141"/>
    </source>
</evidence>
<feature type="transmembrane region" description="Helical" evidence="6">
    <location>
        <begin position="128"/>
        <end position="153"/>
    </location>
</feature>
<evidence type="ECO:0000256" key="3">
    <source>
        <dbReference type="ARBA" id="ARBA00022692"/>
    </source>
</evidence>
<feature type="transmembrane region" description="Helical" evidence="6">
    <location>
        <begin position="82"/>
        <end position="102"/>
    </location>
</feature>
<dbReference type="PANTHER" id="PTHR22945:SF84">
    <property type="entry name" value="SERPENTINE RECEPTOR, CLASS D (DELTA)"/>
    <property type="match status" value="1"/>
</dbReference>
<dbReference type="PANTHER" id="PTHR22945">
    <property type="entry name" value="SERPENTINE RECEPTOR, CLASS D DELTA"/>
    <property type="match status" value="1"/>
</dbReference>
<sequence length="218" mass="25126">MSIIVTLYFKLMTFNWIKMTKKVMAVTFLIFHTPVLFSGCLEIYLVITAALPKDVQDYYSKLNIDVSEYAVIGTLKLQTVSLINFLIMVGAVFVYPVVSLYLRRRILTHLGHHVNNFSKHNKSQHRSFVTGLTIQSILPFLIYFPTFALYVFCIFTKTEIIAQQYFIYLMPAFTAFLDPFVTLYFVVPYRKRLMRLLGINRNTLVSAASVSTVTGAWN</sequence>
<evidence type="ECO:0000256" key="4">
    <source>
        <dbReference type="ARBA" id="ARBA00022989"/>
    </source>
</evidence>
<feature type="transmembrane region" description="Helical" evidence="6">
    <location>
        <begin position="165"/>
        <end position="187"/>
    </location>
</feature>
<feature type="transmembrane region" description="Helical" evidence="6">
    <location>
        <begin position="23"/>
        <end position="47"/>
    </location>
</feature>
<organism evidence="7 8">
    <name type="scientific">Caenorhabditis tropicalis</name>
    <dbReference type="NCBI Taxonomy" id="1561998"/>
    <lineage>
        <taxon>Eukaryota</taxon>
        <taxon>Metazoa</taxon>
        <taxon>Ecdysozoa</taxon>
        <taxon>Nematoda</taxon>
        <taxon>Chromadorea</taxon>
        <taxon>Rhabditida</taxon>
        <taxon>Rhabditina</taxon>
        <taxon>Rhabditomorpha</taxon>
        <taxon>Rhabditoidea</taxon>
        <taxon>Rhabditidae</taxon>
        <taxon>Peloderinae</taxon>
        <taxon>Caenorhabditis</taxon>
    </lineage>
</organism>
<evidence type="ECO:0000313" key="7">
    <source>
        <dbReference type="Proteomes" id="UP000095282"/>
    </source>
</evidence>
<evidence type="ECO:0000313" key="8">
    <source>
        <dbReference type="WBParaSite" id="Csp11.Scaffold629.g10114.t2"/>
    </source>
</evidence>